<dbReference type="GO" id="GO:0005737">
    <property type="term" value="C:cytoplasm"/>
    <property type="evidence" value="ECO:0007669"/>
    <property type="project" value="TreeGrafter"/>
</dbReference>
<protein>
    <recommendedName>
        <fullName evidence="2">thioredoxin-dependent peroxiredoxin</fullName>
        <ecNumber evidence="2">1.11.1.24</ecNumber>
    </recommendedName>
    <alternativeName>
        <fullName evidence="8">Thioredoxin peroxidase</fullName>
    </alternativeName>
    <alternativeName>
        <fullName evidence="10">Thioredoxin-dependent peroxiredoxin Bcp</fullName>
    </alternativeName>
</protein>
<dbReference type="Proteomes" id="UP000321746">
    <property type="component" value="Unassembled WGS sequence"/>
</dbReference>
<gene>
    <name evidence="13" type="ORF">AOE01nite_32110</name>
</gene>
<evidence type="ECO:0000256" key="7">
    <source>
        <dbReference type="ARBA" id="ARBA00023284"/>
    </source>
</evidence>
<keyword evidence="14" id="KW-1185">Reference proteome</keyword>
<evidence type="ECO:0000256" key="11">
    <source>
        <dbReference type="ARBA" id="ARBA00049091"/>
    </source>
</evidence>
<evidence type="ECO:0000256" key="8">
    <source>
        <dbReference type="ARBA" id="ARBA00032824"/>
    </source>
</evidence>
<keyword evidence="4" id="KW-0049">Antioxidant</keyword>
<evidence type="ECO:0000256" key="4">
    <source>
        <dbReference type="ARBA" id="ARBA00022862"/>
    </source>
</evidence>
<accession>A0A511XPW8</accession>
<evidence type="ECO:0000256" key="5">
    <source>
        <dbReference type="ARBA" id="ARBA00023002"/>
    </source>
</evidence>
<dbReference type="GO" id="GO:0008379">
    <property type="term" value="F:thioredoxin peroxidase activity"/>
    <property type="evidence" value="ECO:0007669"/>
    <property type="project" value="TreeGrafter"/>
</dbReference>
<evidence type="ECO:0000256" key="10">
    <source>
        <dbReference type="ARBA" id="ARBA00042639"/>
    </source>
</evidence>
<evidence type="ECO:0000256" key="1">
    <source>
        <dbReference type="ARBA" id="ARBA00003330"/>
    </source>
</evidence>
<sequence length="142" mass="15526">MGGKDFTFSMTEALKKGPVVLYFYPAAFTPGCTVEAHDFAEAADEFHALGATVIGVSMDDLDKLRRFSVSECRSKFPVAADSKGIVTAEYDAKTVGATHANRISYVIVPDGKIRMSYTDRSPDEHVSRALAAVREWKTAQKN</sequence>
<evidence type="ECO:0000313" key="14">
    <source>
        <dbReference type="Proteomes" id="UP000321746"/>
    </source>
</evidence>
<dbReference type="PROSITE" id="PS51352">
    <property type="entry name" value="THIOREDOXIN_2"/>
    <property type="match status" value="1"/>
</dbReference>
<comment type="similarity">
    <text evidence="9">Belongs to the peroxiredoxin family. BCP/PrxQ subfamily.</text>
</comment>
<dbReference type="Pfam" id="PF00578">
    <property type="entry name" value="AhpC-TSA"/>
    <property type="match status" value="1"/>
</dbReference>
<proteinExistence type="inferred from homology"/>
<dbReference type="GO" id="GO:0034599">
    <property type="term" value="P:cellular response to oxidative stress"/>
    <property type="evidence" value="ECO:0007669"/>
    <property type="project" value="TreeGrafter"/>
</dbReference>
<dbReference type="PANTHER" id="PTHR42801:SF4">
    <property type="entry name" value="AHPC_TSA FAMILY PROTEIN"/>
    <property type="match status" value="1"/>
</dbReference>
<dbReference type="InterPro" id="IPR036249">
    <property type="entry name" value="Thioredoxin-like_sf"/>
</dbReference>
<comment type="function">
    <text evidence="1">Thiol-specific peroxidase that catalyzes the reduction of hydrogen peroxide and organic hydroperoxides to water and alcohols, respectively. Plays a role in cell protection against oxidative stress by detoxifying peroxides and as sensor of hydrogen peroxide-mediated signaling events.</text>
</comment>
<keyword evidence="6" id="KW-1015">Disulfide bond</keyword>
<keyword evidence="5" id="KW-0560">Oxidoreductase</keyword>
<evidence type="ECO:0000259" key="12">
    <source>
        <dbReference type="PROSITE" id="PS51352"/>
    </source>
</evidence>
<comment type="caution">
    <text evidence="13">The sequence shown here is derived from an EMBL/GenBank/DDBJ whole genome shotgun (WGS) entry which is preliminary data.</text>
</comment>
<keyword evidence="7" id="KW-0676">Redox-active center</keyword>
<name>A0A511XPW8_9PROT</name>
<dbReference type="GO" id="GO:0045454">
    <property type="term" value="P:cell redox homeostasis"/>
    <property type="evidence" value="ECO:0007669"/>
    <property type="project" value="TreeGrafter"/>
</dbReference>
<feature type="domain" description="Thioredoxin" evidence="12">
    <location>
        <begin position="1"/>
        <end position="135"/>
    </location>
</feature>
<comment type="catalytic activity">
    <reaction evidence="11">
        <text>a hydroperoxide + [thioredoxin]-dithiol = an alcohol + [thioredoxin]-disulfide + H2O</text>
        <dbReference type="Rhea" id="RHEA:62620"/>
        <dbReference type="Rhea" id="RHEA-COMP:10698"/>
        <dbReference type="Rhea" id="RHEA-COMP:10700"/>
        <dbReference type="ChEBI" id="CHEBI:15377"/>
        <dbReference type="ChEBI" id="CHEBI:29950"/>
        <dbReference type="ChEBI" id="CHEBI:30879"/>
        <dbReference type="ChEBI" id="CHEBI:35924"/>
        <dbReference type="ChEBI" id="CHEBI:50058"/>
        <dbReference type="EC" id="1.11.1.24"/>
    </reaction>
</comment>
<reference evidence="13 14" key="1">
    <citation type="submission" date="2019-07" db="EMBL/GenBank/DDBJ databases">
        <title>Whole genome shotgun sequence of Acetobacter oeni NBRC 105207.</title>
        <authorList>
            <person name="Hosoyama A."/>
            <person name="Uohara A."/>
            <person name="Ohji S."/>
            <person name="Ichikawa N."/>
        </authorList>
    </citation>
    <scope>NUCLEOTIDE SEQUENCE [LARGE SCALE GENOMIC DNA]</scope>
    <source>
        <strain evidence="13 14">NBRC 105207</strain>
    </source>
</reference>
<dbReference type="InterPro" id="IPR013766">
    <property type="entry name" value="Thioredoxin_domain"/>
</dbReference>
<dbReference type="EMBL" id="BJYG01000064">
    <property type="protein sequence ID" value="GEN64987.1"/>
    <property type="molecule type" value="Genomic_DNA"/>
</dbReference>
<keyword evidence="3" id="KW-0575">Peroxidase</keyword>
<organism evidence="13 14">
    <name type="scientific">Acetobacter oeni</name>
    <dbReference type="NCBI Taxonomy" id="304077"/>
    <lineage>
        <taxon>Bacteria</taxon>
        <taxon>Pseudomonadati</taxon>
        <taxon>Pseudomonadota</taxon>
        <taxon>Alphaproteobacteria</taxon>
        <taxon>Acetobacterales</taxon>
        <taxon>Acetobacteraceae</taxon>
        <taxon>Acetobacter</taxon>
    </lineage>
</organism>
<evidence type="ECO:0000256" key="9">
    <source>
        <dbReference type="ARBA" id="ARBA00038489"/>
    </source>
</evidence>
<evidence type="ECO:0000256" key="6">
    <source>
        <dbReference type="ARBA" id="ARBA00023157"/>
    </source>
</evidence>
<dbReference type="PANTHER" id="PTHR42801">
    <property type="entry name" value="THIOREDOXIN-DEPENDENT PEROXIDE REDUCTASE"/>
    <property type="match status" value="1"/>
</dbReference>
<dbReference type="InterPro" id="IPR000866">
    <property type="entry name" value="AhpC/TSA"/>
</dbReference>
<evidence type="ECO:0000256" key="3">
    <source>
        <dbReference type="ARBA" id="ARBA00022559"/>
    </source>
</evidence>
<dbReference type="AlphaFoldDB" id="A0A511XPW8"/>
<dbReference type="CDD" id="cd03017">
    <property type="entry name" value="PRX_BCP"/>
    <property type="match status" value="1"/>
</dbReference>
<evidence type="ECO:0000256" key="2">
    <source>
        <dbReference type="ARBA" id="ARBA00013017"/>
    </source>
</evidence>
<dbReference type="SUPFAM" id="SSF52833">
    <property type="entry name" value="Thioredoxin-like"/>
    <property type="match status" value="1"/>
</dbReference>
<dbReference type="EC" id="1.11.1.24" evidence="2"/>
<dbReference type="Gene3D" id="3.40.30.10">
    <property type="entry name" value="Glutaredoxin"/>
    <property type="match status" value="1"/>
</dbReference>
<evidence type="ECO:0000313" key="13">
    <source>
        <dbReference type="EMBL" id="GEN64987.1"/>
    </source>
</evidence>
<dbReference type="InterPro" id="IPR050924">
    <property type="entry name" value="Peroxiredoxin_BCP/PrxQ"/>
</dbReference>